<dbReference type="NCBIfam" id="NF005710">
    <property type="entry name" value="PRK07522.1"/>
    <property type="match status" value="1"/>
</dbReference>
<organism evidence="4 5">
    <name type="scientific">Propioniferax innocua</name>
    <dbReference type="NCBI Taxonomy" id="1753"/>
    <lineage>
        <taxon>Bacteria</taxon>
        <taxon>Bacillati</taxon>
        <taxon>Actinomycetota</taxon>
        <taxon>Actinomycetes</taxon>
        <taxon>Propionibacteriales</taxon>
        <taxon>Propionibacteriaceae</taxon>
        <taxon>Propioniferax</taxon>
    </lineage>
</organism>
<dbReference type="InterPro" id="IPR010169">
    <property type="entry name" value="AcOrn-deacetyl"/>
</dbReference>
<dbReference type="InterPro" id="IPR050072">
    <property type="entry name" value="Peptidase_M20A"/>
</dbReference>
<proteinExistence type="predicted"/>
<evidence type="ECO:0000313" key="5">
    <source>
        <dbReference type="Proteomes" id="UP000316196"/>
    </source>
</evidence>
<dbReference type="GO" id="GO:0006526">
    <property type="term" value="P:L-arginine biosynthetic process"/>
    <property type="evidence" value="ECO:0007669"/>
    <property type="project" value="InterPro"/>
</dbReference>
<evidence type="ECO:0000313" key="4">
    <source>
        <dbReference type="EMBL" id="TQL63507.1"/>
    </source>
</evidence>
<sequence length="394" mass="41850">MDTPRALTWITRLIEADTVSRDPNRPVIDMVVAEAERLGLVHHVLPHATDPGKANLVVTVPAYDGATTGGIVLSGHSDVVPVEGQEWASEPFAPEIRDGRLYGRGSADMKGFIGICVDRLADMAATPLSEPIHLTLTYDEEVGCRGGDVLVKEIADLGIAPRIAFIGEPSMMEVIRGHKSVNCMEVTFRGVAAHSSLSPRAVNAVEHAASFITRVRERADRWRTEGPFDHEFVIPHTTGGSNLVRGGIAFNTVAEECRVLVDVRSIPAEGPREDIIDEIRGHASQIEQAMQAEDASASVTFEVLASVPGLDTAPGSPATLMAHELGGIPSDEKVTYATEAGQFSESGVDAVIVGPGDIADAHTADESVALEQLMACEAFIDNLVASLRVENGAG</sequence>
<name>A0A542ZT91_9ACTN</name>
<dbReference type="AlphaFoldDB" id="A0A542ZT91"/>
<evidence type="ECO:0000256" key="1">
    <source>
        <dbReference type="ARBA" id="ARBA00022723"/>
    </source>
</evidence>
<dbReference type="SUPFAM" id="SSF53187">
    <property type="entry name" value="Zn-dependent exopeptidases"/>
    <property type="match status" value="1"/>
</dbReference>
<dbReference type="GO" id="GO:0008777">
    <property type="term" value="F:acetylornithine deacetylase activity"/>
    <property type="evidence" value="ECO:0007669"/>
    <property type="project" value="TreeGrafter"/>
</dbReference>
<feature type="domain" description="Peptidase M20 dimerisation" evidence="3">
    <location>
        <begin position="177"/>
        <end position="285"/>
    </location>
</feature>
<dbReference type="GO" id="GO:0046872">
    <property type="term" value="F:metal ion binding"/>
    <property type="evidence" value="ECO:0007669"/>
    <property type="project" value="UniProtKB-KW"/>
</dbReference>
<dbReference type="OrthoDB" id="7055905at2"/>
<keyword evidence="2" id="KW-0378">Hydrolase</keyword>
<dbReference type="PANTHER" id="PTHR43808:SF31">
    <property type="entry name" value="N-ACETYL-L-CITRULLINE DEACETYLASE"/>
    <property type="match status" value="1"/>
</dbReference>
<accession>A0A542ZT91</accession>
<keyword evidence="5" id="KW-1185">Reference proteome</keyword>
<protein>
    <submittedName>
        <fullName evidence="4">Acetylornithine deacetylase</fullName>
    </submittedName>
</protein>
<evidence type="ECO:0000256" key="2">
    <source>
        <dbReference type="ARBA" id="ARBA00022801"/>
    </source>
</evidence>
<dbReference type="PANTHER" id="PTHR43808">
    <property type="entry name" value="ACETYLORNITHINE DEACETYLASE"/>
    <property type="match status" value="1"/>
</dbReference>
<dbReference type="EMBL" id="VFOR01000001">
    <property type="protein sequence ID" value="TQL63507.1"/>
    <property type="molecule type" value="Genomic_DNA"/>
</dbReference>
<gene>
    <name evidence="4" type="ORF">FB460_1322</name>
</gene>
<evidence type="ECO:0000259" key="3">
    <source>
        <dbReference type="Pfam" id="PF07687"/>
    </source>
</evidence>
<dbReference type="Pfam" id="PF07687">
    <property type="entry name" value="M20_dimer"/>
    <property type="match status" value="1"/>
</dbReference>
<dbReference type="InterPro" id="IPR002933">
    <property type="entry name" value="Peptidase_M20"/>
</dbReference>
<comment type="caution">
    <text evidence="4">The sequence shown here is derived from an EMBL/GenBank/DDBJ whole genome shotgun (WGS) entry which is preliminary data.</text>
</comment>
<dbReference type="Proteomes" id="UP000316196">
    <property type="component" value="Unassembled WGS sequence"/>
</dbReference>
<dbReference type="Pfam" id="PF01546">
    <property type="entry name" value="Peptidase_M20"/>
    <property type="match status" value="1"/>
</dbReference>
<dbReference type="RefSeq" id="WP_142093222.1">
    <property type="nucleotide sequence ID" value="NZ_BAAAMD010000002.1"/>
</dbReference>
<dbReference type="Gene3D" id="3.30.70.360">
    <property type="match status" value="1"/>
</dbReference>
<dbReference type="Gene3D" id="3.40.630.10">
    <property type="entry name" value="Zn peptidases"/>
    <property type="match status" value="1"/>
</dbReference>
<keyword evidence="1" id="KW-0479">Metal-binding</keyword>
<dbReference type="InterPro" id="IPR011650">
    <property type="entry name" value="Peptidase_M20_dimer"/>
</dbReference>
<dbReference type="SUPFAM" id="SSF55031">
    <property type="entry name" value="Bacterial exopeptidase dimerisation domain"/>
    <property type="match status" value="1"/>
</dbReference>
<dbReference type="CDD" id="cd03894">
    <property type="entry name" value="M20_ArgE"/>
    <property type="match status" value="1"/>
</dbReference>
<reference evidence="4 5" key="1">
    <citation type="submission" date="2019-06" db="EMBL/GenBank/DDBJ databases">
        <title>Sequencing the genomes of 1000 actinobacteria strains.</title>
        <authorList>
            <person name="Klenk H.-P."/>
        </authorList>
    </citation>
    <scope>NUCLEOTIDE SEQUENCE [LARGE SCALE GENOMIC DNA]</scope>
    <source>
        <strain evidence="4 5">DSM 8251</strain>
    </source>
</reference>
<dbReference type="InterPro" id="IPR036264">
    <property type="entry name" value="Bact_exopeptidase_dim_dom"/>
</dbReference>
<dbReference type="NCBIfam" id="TIGR01892">
    <property type="entry name" value="AcOrn-deacetyl"/>
    <property type="match status" value="1"/>
</dbReference>